<dbReference type="InterPro" id="IPR039417">
    <property type="entry name" value="Peptidase_C1A_papain-like"/>
</dbReference>
<dbReference type="OrthoDB" id="190265at2759"/>
<dbReference type="CDD" id="cd02248">
    <property type="entry name" value="Peptidase_C1A"/>
    <property type="match status" value="1"/>
</dbReference>
<dbReference type="PANTHER" id="PTHR12411">
    <property type="entry name" value="CYSTEINE PROTEASE FAMILY C1-RELATED"/>
    <property type="match status" value="1"/>
</dbReference>
<reference evidence="8 9" key="1">
    <citation type="journal article" date="2005" name="Science">
        <title>Genome of the host-cell transforming parasite Theileria annulata compared with T. parva.</title>
        <authorList>
            <person name="Pain A."/>
            <person name="Renauld H."/>
            <person name="Berriman M."/>
            <person name="Murphy L."/>
            <person name="Yeats C.A."/>
            <person name="Weir W."/>
            <person name="Kerhornou A."/>
            <person name="Aslett M."/>
            <person name="Bishop R."/>
            <person name="Bouchier C."/>
            <person name="Cochet M."/>
            <person name="Coulson R.M.R."/>
            <person name="Cronin A."/>
            <person name="de Villiers E.P."/>
            <person name="Fraser A."/>
            <person name="Fosker N."/>
            <person name="Gardner M."/>
            <person name="Goble A."/>
            <person name="Griffiths-Jones S."/>
            <person name="Harris D.E."/>
            <person name="Katzer F."/>
            <person name="Larke N."/>
            <person name="Lord A."/>
            <person name="Maser P."/>
            <person name="McKellar S."/>
            <person name="Mooney P."/>
            <person name="Morton F."/>
            <person name="Nene V."/>
            <person name="O'Neil S."/>
            <person name="Price C."/>
            <person name="Quail M.A."/>
            <person name="Rabbinowitsch E."/>
            <person name="Rawlings N.D."/>
            <person name="Rutter S."/>
            <person name="Saunders D."/>
            <person name="Seeger K."/>
            <person name="Shah T."/>
            <person name="Squares R."/>
            <person name="Squares S."/>
            <person name="Tivey A."/>
            <person name="Walker A.R."/>
            <person name="Woodward J."/>
            <person name="Dobbelaere D.A.E."/>
            <person name="Langsley G."/>
            <person name="Rajandream M.A."/>
            <person name="McKeever D."/>
            <person name="Shiels B."/>
            <person name="Tait A."/>
            <person name="Barrell B.G."/>
            <person name="Hall N."/>
        </authorList>
    </citation>
    <scope>NUCLEOTIDE SEQUENCE [LARGE SCALE GENOMIC DNA]</scope>
    <source>
        <strain evidence="9">Ankara</strain>
    </source>
</reference>
<organism evidence="8 9">
    <name type="scientific">Theileria annulata</name>
    <dbReference type="NCBI Taxonomy" id="5874"/>
    <lineage>
        <taxon>Eukaryota</taxon>
        <taxon>Sar</taxon>
        <taxon>Alveolata</taxon>
        <taxon>Apicomplexa</taxon>
        <taxon>Aconoidasida</taxon>
        <taxon>Piroplasmida</taxon>
        <taxon>Theileriidae</taxon>
        <taxon>Theileria</taxon>
    </lineage>
</organism>
<dbReference type="EMBL" id="CR940352">
    <property type="protein sequence ID" value="CAI75496.1"/>
    <property type="molecule type" value="Genomic_DNA"/>
</dbReference>
<evidence type="ECO:0000259" key="7">
    <source>
        <dbReference type="SMART" id="SM00848"/>
    </source>
</evidence>
<protein>
    <submittedName>
        <fullName evidence="8">Cysteine proteinase, tacP, putative</fullName>
    </submittedName>
</protein>
<dbReference type="Pfam" id="PF00112">
    <property type="entry name" value="Peptidase_C1"/>
    <property type="match status" value="1"/>
</dbReference>
<dbReference type="InterPro" id="IPR038765">
    <property type="entry name" value="Papain-like_cys_pep_sf"/>
</dbReference>
<evidence type="ECO:0000259" key="6">
    <source>
        <dbReference type="SMART" id="SM00645"/>
    </source>
</evidence>
<keyword evidence="3" id="KW-0325">Glycoprotein</keyword>
<dbReference type="SMART" id="SM00848">
    <property type="entry name" value="Inhibitor_I29"/>
    <property type="match status" value="1"/>
</dbReference>
<keyword evidence="9" id="KW-1185">Reference proteome</keyword>
<proteinExistence type="inferred from homology"/>
<feature type="region of interest" description="Disordered" evidence="4">
    <location>
        <begin position="450"/>
        <end position="498"/>
    </location>
</feature>
<evidence type="ECO:0000256" key="3">
    <source>
        <dbReference type="ARBA" id="ARBA00023180"/>
    </source>
</evidence>
<dbReference type="InterPro" id="IPR000668">
    <property type="entry name" value="Peptidase_C1A_C"/>
</dbReference>
<sequence length="498" mass="57357">MADAVLSNPNQRLVSNRFDDVECHNQASEIEIQSSSFKTILRKRRLIIISTLSLILIAITSTILSAVFIVKANQAKTFKLDLESLIDKEFNFLDADSREKYVDELVTLFKKGYVSDDFRLEFETFLEFEAYNAKYSVKHKDEKERRERFTYFRNDYHDIKSRTGKELYTREINNYTDMTDKELRSLFPRITNLPKAKKAEVNPVSKINVELSPDYLNSLKAARGGVEVSDVDKITGEGLDWRKADALTYVKDQGTNSPSDWAISVIDSVESLFKIYNKERSVHLSFQELLNCDFKSEKEGNIVSAFDYVSNGVSSAFGYPYSGVRSRCKNSTTSKKFEIGSKVFMTGKDILNKSLVISPTVVAMSMHREFLSYKGGLYDGPCAKNLNHYVLLVGEGYDEETKSRYWIIKNTFGQSWGENGYARIVRTDEKFDKCDILSVGFNPSFTKVETEEARLEREKQEAESRKRTEKARKEEEKRQREARNNAPKTPLRKTVRKY</sequence>
<evidence type="ECO:0000256" key="2">
    <source>
        <dbReference type="ARBA" id="ARBA00023145"/>
    </source>
</evidence>
<evidence type="ECO:0000256" key="5">
    <source>
        <dbReference type="SAM" id="Phobius"/>
    </source>
</evidence>
<dbReference type="GeneID" id="3864603"/>
<feature type="transmembrane region" description="Helical" evidence="5">
    <location>
        <begin position="46"/>
        <end position="70"/>
    </location>
</feature>
<dbReference type="Pfam" id="PF08246">
    <property type="entry name" value="Inhibitor_I29"/>
    <property type="match status" value="1"/>
</dbReference>
<accession>Q4UCF5</accession>
<feature type="compositionally biased region" description="Basic and acidic residues" evidence="4">
    <location>
        <begin position="450"/>
        <end position="483"/>
    </location>
</feature>
<dbReference type="GO" id="GO:0006508">
    <property type="term" value="P:proteolysis"/>
    <property type="evidence" value="ECO:0007669"/>
    <property type="project" value="InterPro"/>
</dbReference>
<dbReference type="STRING" id="5874.Q4UCF5"/>
<feature type="domain" description="Peptidase C1A papain C-terminal" evidence="6">
    <location>
        <begin position="235"/>
        <end position="444"/>
    </location>
</feature>
<evidence type="ECO:0000313" key="9">
    <source>
        <dbReference type="Proteomes" id="UP000001950"/>
    </source>
</evidence>
<keyword evidence="2" id="KW-0865">Zymogen</keyword>
<dbReference type="InterPro" id="IPR013128">
    <property type="entry name" value="Peptidase_C1A"/>
</dbReference>
<dbReference type="AlphaFoldDB" id="Q4UCF5"/>
<evidence type="ECO:0000256" key="1">
    <source>
        <dbReference type="ARBA" id="ARBA00008455"/>
    </source>
</evidence>
<keyword evidence="5" id="KW-0472">Membrane</keyword>
<dbReference type="InterPro" id="IPR013201">
    <property type="entry name" value="Prot_inhib_I29"/>
</dbReference>
<dbReference type="GO" id="GO:0008234">
    <property type="term" value="F:cysteine-type peptidase activity"/>
    <property type="evidence" value="ECO:0007669"/>
    <property type="project" value="InterPro"/>
</dbReference>
<keyword evidence="5" id="KW-0812">Transmembrane</keyword>
<dbReference type="OMA" id="DDVECHN"/>
<evidence type="ECO:0000256" key="4">
    <source>
        <dbReference type="SAM" id="MobiDB-lite"/>
    </source>
</evidence>
<dbReference type="VEuPathDB" id="PiroplasmaDB:TA03730"/>
<dbReference type="KEGG" id="tan:TA03730"/>
<comment type="similarity">
    <text evidence="1">Belongs to the peptidase C1 family.</text>
</comment>
<dbReference type="eggNOG" id="KOG1543">
    <property type="taxonomic scope" value="Eukaryota"/>
</dbReference>
<feature type="domain" description="Cathepsin propeptide inhibitor" evidence="7">
    <location>
        <begin position="128"/>
        <end position="183"/>
    </location>
</feature>
<keyword evidence="5" id="KW-1133">Transmembrane helix</keyword>
<dbReference type="Proteomes" id="UP000001950">
    <property type="component" value="Chromosome 3"/>
</dbReference>
<evidence type="ECO:0000313" key="8">
    <source>
        <dbReference type="EMBL" id="CAI75496.1"/>
    </source>
</evidence>
<dbReference type="SUPFAM" id="SSF54001">
    <property type="entry name" value="Cysteine proteinases"/>
    <property type="match status" value="1"/>
</dbReference>
<dbReference type="InParanoid" id="Q4UCF5"/>
<dbReference type="RefSeq" id="XP_954972.1">
    <property type="nucleotide sequence ID" value="XM_949879.1"/>
</dbReference>
<dbReference type="SMART" id="SM00645">
    <property type="entry name" value="Pept_C1"/>
    <property type="match status" value="1"/>
</dbReference>
<name>Q4UCF5_THEAN</name>
<gene>
    <name evidence="8" type="ORF">TA03730</name>
</gene>
<dbReference type="Gene3D" id="3.90.70.10">
    <property type="entry name" value="Cysteine proteinases"/>
    <property type="match status" value="1"/>
</dbReference>